<dbReference type="STRING" id="1120977.GCA_000619845_00802"/>
<evidence type="ECO:0000313" key="2">
    <source>
        <dbReference type="EMBL" id="TEU26457.1"/>
    </source>
</evidence>
<keyword evidence="1" id="KW-0812">Transmembrane</keyword>
<evidence type="ECO:0000256" key="1">
    <source>
        <dbReference type="SAM" id="Phobius"/>
    </source>
</evidence>
<organism evidence="2 3">
    <name type="scientific">Alkanindiges illinoisensis</name>
    <dbReference type="NCBI Taxonomy" id="197183"/>
    <lineage>
        <taxon>Bacteria</taxon>
        <taxon>Pseudomonadati</taxon>
        <taxon>Pseudomonadota</taxon>
        <taxon>Gammaproteobacteria</taxon>
        <taxon>Moraxellales</taxon>
        <taxon>Moraxellaceae</taxon>
        <taxon>Alkanindiges</taxon>
    </lineage>
</organism>
<dbReference type="OrthoDB" id="6717731at2"/>
<keyword evidence="1" id="KW-0472">Membrane</keyword>
<reference evidence="2 3" key="1">
    <citation type="submission" date="2019-03" db="EMBL/GenBank/DDBJ databases">
        <title>Alkanindiges illinoisensis: a potential pathogenic isolated from ascites of a gastric cancer patient with abdominal metastasis.</title>
        <authorList>
            <person name="Hu X."/>
            <person name="Yang B."/>
            <person name="Yan X."/>
            <person name="Lin L."/>
            <person name="Zhao H."/>
            <person name="Zhou F."/>
            <person name="Su B."/>
            <person name="Chen J."/>
            <person name="Rui Y."/>
            <person name="Wang Q."/>
            <person name="Zheng L."/>
        </authorList>
    </citation>
    <scope>NUCLEOTIDE SEQUENCE [LARGE SCALE GENOMIC DNA]</scope>
    <source>
        <strain evidence="2 3">NFYY 23406</strain>
    </source>
</reference>
<feature type="transmembrane region" description="Helical" evidence="1">
    <location>
        <begin position="87"/>
        <end position="110"/>
    </location>
</feature>
<dbReference type="Proteomes" id="UP000297834">
    <property type="component" value="Unassembled WGS sequence"/>
</dbReference>
<feature type="transmembrane region" description="Helical" evidence="1">
    <location>
        <begin position="116"/>
        <end position="133"/>
    </location>
</feature>
<protein>
    <submittedName>
        <fullName evidence="2">DUF3325 family protein</fullName>
    </submittedName>
</protein>
<accession>A0A4Y7XD68</accession>
<dbReference type="RefSeq" id="WP_134244490.1">
    <property type="nucleotide sequence ID" value="NZ_SNTY01000027.1"/>
</dbReference>
<name>A0A4Y7XD68_9GAMM</name>
<comment type="caution">
    <text evidence="2">The sequence shown here is derived from an EMBL/GenBank/DDBJ whole genome shotgun (WGS) entry which is preliminary data.</text>
</comment>
<keyword evidence="3" id="KW-1185">Reference proteome</keyword>
<proteinExistence type="predicted"/>
<feature type="transmembrane region" description="Helical" evidence="1">
    <location>
        <begin position="60"/>
        <end position="80"/>
    </location>
</feature>
<gene>
    <name evidence="2" type="ORF">E2B99_08220</name>
</gene>
<dbReference type="AlphaFoldDB" id="A0A4Y7XD68"/>
<dbReference type="EMBL" id="SNTY01000027">
    <property type="protein sequence ID" value="TEU26457.1"/>
    <property type="molecule type" value="Genomic_DNA"/>
</dbReference>
<keyword evidence="1" id="KW-1133">Transmembrane helix</keyword>
<evidence type="ECO:0000313" key="3">
    <source>
        <dbReference type="Proteomes" id="UP000297834"/>
    </source>
</evidence>
<sequence>MMIASLAFAYSGFALLCATTRRHSVNSHFMKRLFHKSHIQQSHTVKNSQTVFAAWPVNPALLLLRLAGLILISLALVYCMSTWGITVGIAAGWLVLAMAAYLVVLTATYLPKKLTQGALIGLFIAVVATGITLS</sequence>